<organism evidence="4 5">
    <name type="scientific">Triticum urartu</name>
    <name type="common">Red wild einkorn</name>
    <name type="synonym">Crithodium urartu</name>
    <dbReference type="NCBI Taxonomy" id="4572"/>
    <lineage>
        <taxon>Eukaryota</taxon>
        <taxon>Viridiplantae</taxon>
        <taxon>Streptophyta</taxon>
        <taxon>Embryophyta</taxon>
        <taxon>Tracheophyta</taxon>
        <taxon>Spermatophyta</taxon>
        <taxon>Magnoliopsida</taxon>
        <taxon>Liliopsida</taxon>
        <taxon>Poales</taxon>
        <taxon>Poaceae</taxon>
        <taxon>BOP clade</taxon>
        <taxon>Pooideae</taxon>
        <taxon>Triticodae</taxon>
        <taxon>Triticeae</taxon>
        <taxon>Triticinae</taxon>
        <taxon>Triticum</taxon>
    </lineage>
</organism>
<evidence type="ECO:0000313" key="4">
    <source>
        <dbReference type="EnsemblPlants" id="TuG1812G0200004733.01.T01.cds402185"/>
    </source>
</evidence>
<dbReference type="GO" id="GO:0008234">
    <property type="term" value="F:cysteine-type peptidase activity"/>
    <property type="evidence" value="ECO:0007669"/>
    <property type="project" value="InterPro"/>
</dbReference>
<evidence type="ECO:0000313" key="5">
    <source>
        <dbReference type="Proteomes" id="UP000015106"/>
    </source>
</evidence>
<dbReference type="Proteomes" id="UP000015106">
    <property type="component" value="Chromosome 2"/>
</dbReference>
<reference evidence="5" key="1">
    <citation type="journal article" date="2013" name="Nature">
        <title>Draft genome of the wheat A-genome progenitor Triticum urartu.</title>
        <authorList>
            <person name="Ling H.Q."/>
            <person name="Zhao S."/>
            <person name="Liu D."/>
            <person name="Wang J."/>
            <person name="Sun H."/>
            <person name="Zhang C."/>
            <person name="Fan H."/>
            <person name="Li D."/>
            <person name="Dong L."/>
            <person name="Tao Y."/>
            <person name="Gao C."/>
            <person name="Wu H."/>
            <person name="Li Y."/>
            <person name="Cui Y."/>
            <person name="Guo X."/>
            <person name="Zheng S."/>
            <person name="Wang B."/>
            <person name="Yu K."/>
            <person name="Liang Q."/>
            <person name="Yang W."/>
            <person name="Lou X."/>
            <person name="Chen J."/>
            <person name="Feng M."/>
            <person name="Jian J."/>
            <person name="Zhang X."/>
            <person name="Luo G."/>
            <person name="Jiang Y."/>
            <person name="Liu J."/>
            <person name="Wang Z."/>
            <person name="Sha Y."/>
            <person name="Zhang B."/>
            <person name="Wu H."/>
            <person name="Tang D."/>
            <person name="Shen Q."/>
            <person name="Xue P."/>
            <person name="Zou S."/>
            <person name="Wang X."/>
            <person name="Liu X."/>
            <person name="Wang F."/>
            <person name="Yang Y."/>
            <person name="An X."/>
            <person name="Dong Z."/>
            <person name="Zhang K."/>
            <person name="Zhang X."/>
            <person name="Luo M.C."/>
            <person name="Dvorak J."/>
            <person name="Tong Y."/>
            <person name="Wang J."/>
            <person name="Yang H."/>
            <person name="Li Z."/>
            <person name="Wang D."/>
            <person name="Zhang A."/>
            <person name="Wang J."/>
        </authorList>
    </citation>
    <scope>NUCLEOTIDE SEQUENCE</scope>
    <source>
        <strain evidence="5">cv. G1812</strain>
    </source>
</reference>
<dbReference type="InterPro" id="IPR039417">
    <property type="entry name" value="Peptidase_C1A_papain-like"/>
</dbReference>
<proteinExistence type="inferred from homology"/>
<dbReference type="SMART" id="SM00645">
    <property type="entry name" value="Pept_C1"/>
    <property type="match status" value="1"/>
</dbReference>
<dbReference type="Gene3D" id="3.90.70.10">
    <property type="entry name" value="Cysteine proteinases"/>
    <property type="match status" value="1"/>
</dbReference>
<sequence length="166" mass="17255">MSEQQVLDCTGDPSNCDGGYVNDALSYIAKSGGLQQEAAYPYIGQQGACRGGDVSPNSAAAVGAPRWVNLNGDEGALQELVASQPVAVGVEADLDFHHYTSGVYTGSSSCGQNLNHAVTVVGYGTDGGGQEYWLVKNQWGTGWGEATYGGNCGMATYAYYPTMDSS</sequence>
<dbReference type="InterPro" id="IPR025660">
    <property type="entry name" value="Pept_his_AS"/>
</dbReference>
<dbReference type="InterPro" id="IPR013128">
    <property type="entry name" value="Peptidase_C1A"/>
</dbReference>
<dbReference type="GO" id="GO:0006508">
    <property type="term" value="P:proteolysis"/>
    <property type="evidence" value="ECO:0007669"/>
    <property type="project" value="InterPro"/>
</dbReference>
<evidence type="ECO:0000259" key="3">
    <source>
        <dbReference type="SMART" id="SM00645"/>
    </source>
</evidence>
<evidence type="ECO:0000256" key="1">
    <source>
        <dbReference type="ARBA" id="ARBA00008455"/>
    </source>
</evidence>
<dbReference type="CDD" id="cd02248">
    <property type="entry name" value="Peptidase_C1A"/>
    <property type="match status" value="1"/>
</dbReference>
<accession>A0A8R7PJ41</accession>
<dbReference type="EnsemblPlants" id="TuG1812G0200004733.01.T01">
    <property type="protein sequence ID" value="TuG1812G0200004733.01.T01.cds402185"/>
    <property type="gene ID" value="TuG1812G0200004733.01"/>
</dbReference>
<reference evidence="4" key="2">
    <citation type="submission" date="2018-03" db="EMBL/GenBank/DDBJ databases">
        <title>The Triticum urartu genome reveals the dynamic nature of wheat genome evolution.</title>
        <authorList>
            <person name="Ling H."/>
            <person name="Ma B."/>
            <person name="Shi X."/>
            <person name="Liu H."/>
            <person name="Dong L."/>
            <person name="Sun H."/>
            <person name="Cao Y."/>
            <person name="Gao Q."/>
            <person name="Zheng S."/>
            <person name="Li Y."/>
            <person name="Yu Y."/>
            <person name="Du H."/>
            <person name="Qi M."/>
            <person name="Li Y."/>
            <person name="Yu H."/>
            <person name="Cui Y."/>
            <person name="Wang N."/>
            <person name="Chen C."/>
            <person name="Wu H."/>
            <person name="Zhao Y."/>
            <person name="Zhang J."/>
            <person name="Li Y."/>
            <person name="Zhou W."/>
            <person name="Zhang B."/>
            <person name="Hu W."/>
            <person name="Eijk M."/>
            <person name="Tang J."/>
            <person name="Witsenboer H."/>
            <person name="Zhao S."/>
            <person name="Li Z."/>
            <person name="Zhang A."/>
            <person name="Wang D."/>
            <person name="Liang C."/>
        </authorList>
    </citation>
    <scope>NUCLEOTIDE SEQUENCE [LARGE SCALE GENOMIC DNA]</scope>
    <source>
        <strain evidence="4">cv. G1812</strain>
    </source>
</reference>
<name>A0A8R7PJ41_TRIUA</name>
<dbReference type="SUPFAM" id="SSF54001">
    <property type="entry name" value="Cysteine proteinases"/>
    <property type="match status" value="1"/>
</dbReference>
<dbReference type="PANTHER" id="PTHR12411">
    <property type="entry name" value="CYSTEINE PROTEASE FAMILY C1-RELATED"/>
    <property type="match status" value="1"/>
</dbReference>
<dbReference type="PROSITE" id="PS00639">
    <property type="entry name" value="THIOL_PROTEASE_HIS"/>
    <property type="match status" value="1"/>
</dbReference>
<dbReference type="InterPro" id="IPR038765">
    <property type="entry name" value="Papain-like_cys_pep_sf"/>
</dbReference>
<dbReference type="InterPro" id="IPR000668">
    <property type="entry name" value="Peptidase_C1A_C"/>
</dbReference>
<keyword evidence="2" id="KW-1015">Disulfide bond</keyword>
<comment type="similarity">
    <text evidence="1">Belongs to the peptidase C1 family.</text>
</comment>
<dbReference type="AlphaFoldDB" id="A0A8R7PJ41"/>
<reference evidence="4" key="3">
    <citation type="submission" date="2022-06" db="UniProtKB">
        <authorList>
            <consortium name="EnsemblPlants"/>
        </authorList>
    </citation>
    <scope>IDENTIFICATION</scope>
</reference>
<feature type="domain" description="Peptidase C1A papain C-terminal" evidence="3">
    <location>
        <begin position="1"/>
        <end position="162"/>
    </location>
</feature>
<dbReference type="Pfam" id="PF00112">
    <property type="entry name" value="Peptidase_C1"/>
    <property type="match status" value="1"/>
</dbReference>
<protein>
    <recommendedName>
        <fullName evidence="3">Peptidase C1A papain C-terminal domain-containing protein</fullName>
    </recommendedName>
</protein>
<evidence type="ECO:0000256" key="2">
    <source>
        <dbReference type="ARBA" id="ARBA00023157"/>
    </source>
</evidence>
<keyword evidence="5" id="KW-1185">Reference proteome</keyword>
<dbReference type="Gramene" id="TuG1812G0200004733.01.T01">
    <property type="protein sequence ID" value="TuG1812G0200004733.01.T01.cds402185"/>
    <property type="gene ID" value="TuG1812G0200004733.01"/>
</dbReference>